<accession>A0A0P1ANM3</accession>
<dbReference type="GeneID" id="36407656"/>
<dbReference type="EMBL" id="CCYD01000610">
    <property type="protein sequence ID" value="CEG42319.1"/>
    <property type="molecule type" value="Genomic_DNA"/>
</dbReference>
<protein>
    <submittedName>
        <fullName evidence="1">Uncharacterized protein</fullName>
    </submittedName>
</protein>
<sequence>MTGMLTCQPTRELFWAQTILSSVYSFTNRPGPLVTPSLSEGLILTHLSVEICVEI</sequence>
<evidence type="ECO:0000313" key="2">
    <source>
        <dbReference type="Proteomes" id="UP000054928"/>
    </source>
</evidence>
<organism evidence="1 2">
    <name type="scientific">Plasmopara halstedii</name>
    <name type="common">Downy mildew of sunflower</name>
    <dbReference type="NCBI Taxonomy" id="4781"/>
    <lineage>
        <taxon>Eukaryota</taxon>
        <taxon>Sar</taxon>
        <taxon>Stramenopiles</taxon>
        <taxon>Oomycota</taxon>
        <taxon>Peronosporomycetes</taxon>
        <taxon>Peronosporales</taxon>
        <taxon>Peronosporaceae</taxon>
        <taxon>Plasmopara</taxon>
    </lineage>
</organism>
<reference evidence="2" key="1">
    <citation type="submission" date="2014-09" db="EMBL/GenBank/DDBJ databases">
        <authorList>
            <person name="Sharma Rahul"/>
            <person name="Thines Marco"/>
        </authorList>
    </citation>
    <scope>NUCLEOTIDE SEQUENCE [LARGE SCALE GENOMIC DNA]</scope>
</reference>
<evidence type="ECO:0000313" key="1">
    <source>
        <dbReference type="EMBL" id="CEG42319.1"/>
    </source>
</evidence>
<proteinExistence type="predicted"/>
<dbReference type="RefSeq" id="XP_024578688.1">
    <property type="nucleotide sequence ID" value="XM_024728186.1"/>
</dbReference>
<name>A0A0P1ANM3_PLAHL</name>
<dbReference type="AlphaFoldDB" id="A0A0P1ANM3"/>
<keyword evidence="2" id="KW-1185">Reference proteome</keyword>
<dbReference type="Proteomes" id="UP000054928">
    <property type="component" value="Unassembled WGS sequence"/>
</dbReference>